<keyword evidence="4" id="KW-0808">Transferase</keyword>
<dbReference type="GO" id="GO:0046983">
    <property type="term" value="F:protein dimerization activity"/>
    <property type="evidence" value="ECO:0007669"/>
    <property type="project" value="InterPro"/>
</dbReference>
<comment type="catalytic activity">
    <reaction evidence="1">
        <text>ATP + protein L-histidine = ADP + protein N-phospho-L-histidine.</text>
        <dbReference type="EC" id="2.7.13.3"/>
    </reaction>
</comment>
<evidence type="ECO:0000313" key="11">
    <source>
        <dbReference type="EMBL" id="SMC77950.1"/>
    </source>
</evidence>
<sequence>MSGRVVTTYGGPVTSTAAPDERHPDRLTWWDTTWRVGAALLLGLTFWFFTIALLYPGDADIPDSWRAAWLVLVDPVIGLVAAALVPWRRRWPVPITLVTTVLSAVSTVAAGAQTVAFVSLATRQRWPEIAPMVLLTTLAGVFSTRVVYPDPEALPLWGELLVNLLVIAVIVAIGYSIGSRRALVRSWVERAQTAEAEQRARVARAQTAERARIAREMHDVLAHRISLVTMHSGVLSYRHDLPEEERRAAIAAIDGNARAALTDLREVLGVLRADEEGTSLRPQSTLVHLPELLDEARAGGTRVIVDADLDVADLPESTSRTAYRVVQEGLTNARKHAPGAGVEVRLTGAPGAGLDISVTNPRSVQTAHAEVPGTGTGLLGLSERVDLAGGRIEHGWTPEGRHRLAVWLPWPT</sequence>
<dbReference type="SUPFAM" id="SSF55874">
    <property type="entry name" value="ATPase domain of HSP90 chaperone/DNA topoisomerase II/histidine kinase"/>
    <property type="match status" value="1"/>
</dbReference>
<keyword evidence="8" id="KW-0902">Two-component regulatory system</keyword>
<protein>
    <recommendedName>
        <fullName evidence="2">histidine kinase</fullName>
        <ecNumber evidence="2">2.7.13.3</ecNumber>
    </recommendedName>
</protein>
<keyword evidence="9" id="KW-1133">Transmembrane helix</keyword>
<keyword evidence="3" id="KW-0597">Phosphoprotein</keyword>
<dbReference type="InterPro" id="IPR050482">
    <property type="entry name" value="Sensor_HK_TwoCompSys"/>
</dbReference>
<keyword evidence="9" id="KW-0812">Transmembrane</keyword>
<evidence type="ECO:0000256" key="3">
    <source>
        <dbReference type="ARBA" id="ARBA00022553"/>
    </source>
</evidence>
<dbReference type="Proteomes" id="UP000192634">
    <property type="component" value="Unassembled WGS sequence"/>
</dbReference>
<gene>
    <name evidence="11" type="ORF">SAMN06296429_109152</name>
</gene>
<evidence type="ECO:0000256" key="4">
    <source>
        <dbReference type="ARBA" id="ARBA00022679"/>
    </source>
</evidence>
<keyword evidence="9" id="KW-0472">Membrane</keyword>
<dbReference type="PANTHER" id="PTHR24421:SF10">
    <property type="entry name" value="NITRATE_NITRITE SENSOR PROTEIN NARQ"/>
    <property type="match status" value="1"/>
</dbReference>
<evidence type="ECO:0000256" key="8">
    <source>
        <dbReference type="ARBA" id="ARBA00023012"/>
    </source>
</evidence>
<dbReference type="Pfam" id="PF07730">
    <property type="entry name" value="HisKA_3"/>
    <property type="match status" value="1"/>
</dbReference>
<evidence type="ECO:0000259" key="10">
    <source>
        <dbReference type="Pfam" id="PF07730"/>
    </source>
</evidence>
<dbReference type="Gene3D" id="3.30.565.10">
    <property type="entry name" value="Histidine kinase-like ATPase, C-terminal domain"/>
    <property type="match status" value="1"/>
</dbReference>
<proteinExistence type="predicted"/>
<feature type="transmembrane region" description="Helical" evidence="9">
    <location>
        <begin position="129"/>
        <end position="148"/>
    </location>
</feature>
<feature type="transmembrane region" description="Helical" evidence="9">
    <location>
        <begin position="67"/>
        <end position="87"/>
    </location>
</feature>
<feature type="transmembrane region" description="Helical" evidence="9">
    <location>
        <begin position="160"/>
        <end position="178"/>
    </location>
</feature>
<name>A0A1W2BYG5_9MICO</name>
<organism evidence="11 12">
    <name type="scientific">Janibacter indicus</name>
    <dbReference type="NCBI Taxonomy" id="857417"/>
    <lineage>
        <taxon>Bacteria</taxon>
        <taxon>Bacillati</taxon>
        <taxon>Actinomycetota</taxon>
        <taxon>Actinomycetes</taxon>
        <taxon>Micrococcales</taxon>
        <taxon>Intrasporangiaceae</taxon>
        <taxon>Janibacter</taxon>
    </lineage>
</organism>
<accession>A0A1W2BYG5</accession>
<dbReference type="PANTHER" id="PTHR24421">
    <property type="entry name" value="NITRATE/NITRITE SENSOR PROTEIN NARX-RELATED"/>
    <property type="match status" value="1"/>
</dbReference>
<keyword evidence="7" id="KW-0067">ATP-binding</keyword>
<feature type="transmembrane region" description="Helical" evidence="9">
    <location>
        <begin position="93"/>
        <end position="117"/>
    </location>
</feature>
<evidence type="ECO:0000256" key="1">
    <source>
        <dbReference type="ARBA" id="ARBA00000085"/>
    </source>
</evidence>
<evidence type="ECO:0000313" key="12">
    <source>
        <dbReference type="Proteomes" id="UP000192634"/>
    </source>
</evidence>
<dbReference type="AlphaFoldDB" id="A0A1W2BYG5"/>
<dbReference type="GO" id="GO:0016020">
    <property type="term" value="C:membrane"/>
    <property type="evidence" value="ECO:0007669"/>
    <property type="project" value="InterPro"/>
</dbReference>
<dbReference type="EC" id="2.7.13.3" evidence="2"/>
<dbReference type="InterPro" id="IPR036890">
    <property type="entry name" value="HATPase_C_sf"/>
</dbReference>
<evidence type="ECO:0000256" key="7">
    <source>
        <dbReference type="ARBA" id="ARBA00022840"/>
    </source>
</evidence>
<dbReference type="EMBL" id="FWXN01000009">
    <property type="protein sequence ID" value="SMC77950.1"/>
    <property type="molecule type" value="Genomic_DNA"/>
</dbReference>
<evidence type="ECO:0000256" key="6">
    <source>
        <dbReference type="ARBA" id="ARBA00022777"/>
    </source>
</evidence>
<keyword evidence="5" id="KW-0547">Nucleotide-binding</keyword>
<reference evidence="11 12" key="1">
    <citation type="submission" date="2017-04" db="EMBL/GenBank/DDBJ databases">
        <authorList>
            <person name="Afonso C.L."/>
            <person name="Miller P.J."/>
            <person name="Scott M.A."/>
            <person name="Spackman E."/>
            <person name="Goraichik I."/>
            <person name="Dimitrov K.M."/>
            <person name="Suarez D.L."/>
            <person name="Swayne D.E."/>
        </authorList>
    </citation>
    <scope>NUCLEOTIDE SEQUENCE [LARGE SCALE GENOMIC DNA]</scope>
    <source>
        <strain evidence="11 12">CGMCC 1.12511</strain>
    </source>
</reference>
<feature type="transmembrane region" description="Helical" evidence="9">
    <location>
        <begin position="34"/>
        <end position="55"/>
    </location>
</feature>
<dbReference type="GO" id="GO:0005524">
    <property type="term" value="F:ATP binding"/>
    <property type="evidence" value="ECO:0007669"/>
    <property type="project" value="UniProtKB-KW"/>
</dbReference>
<evidence type="ECO:0000256" key="9">
    <source>
        <dbReference type="SAM" id="Phobius"/>
    </source>
</evidence>
<dbReference type="GO" id="GO:0000155">
    <property type="term" value="F:phosphorelay sensor kinase activity"/>
    <property type="evidence" value="ECO:0007669"/>
    <property type="project" value="InterPro"/>
</dbReference>
<dbReference type="Gene3D" id="1.20.5.1930">
    <property type="match status" value="1"/>
</dbReference>
<dbReference type="CDD" id="cd16917">
    <property type="entry name" value="HATPase_UhpB-NarQ-NarX-like"/>
    <property type="match status" value="1"/>
</dbReference>
<dbReference type="InterPro" id="IPR011712">
    <property type="entry name" value="Sig_transdc_His_kin_sub3_dim/P"/>
</dbReference>
<evidence type="ECO:0000256" key="2">
    <source>
        <dbReference type="ARBA" id="ARBA00012438"/>
    </source>
</evidence>
<evidence type="ECO:0000256" key="5">
    <source>
        <dbReference type="ARBA" id="ARBA00022741"/>
    </source>
</evidence>
<keyword evidence="6 11" id="KW-0418">Kinase</keyword>
<feature type="domain" description="Signal transduction histidine kinase subgroup 3 dimerisation and phosphoacceptor" evidence="10">
    <location>
        <begin position="209"/>
        <end position="275"/>
    </location>
</feature>